<proteinExistence type="predicted"/>
<reference evidence="1 2" key="1">
    <citation type="journal article" date="2019" name="Int. J. Syst. Evol. Microbiol.">
        <title>The Global Catalogue of Microorganisms (GCM) 10K type strain sequencing project: providing services to taxonomists for standard genome sequencing and annotation.</title>
        <authorList>
            <consortium name="The Broad Institute Genomics Platform"/>
            <consortium name="The Broad Institute Genome Sequencing Center for Infectious Disease"/>
            <person name="Wu L."/>
            <person name="Ma J."/>
        </authorList>
    </citation>
    <scope>NUCLEOTIDE SEQUENCE [LARGE SCALE GENOMIC DNA]</scope>
    <source>
        <strain evidence="1 2">CGMCC 1.3240</strain>
    </source>
</reference>
<dbReference type="EMBL" id="JBHSXQ010000003">
    <property type="protein sequence ID" value="MFC6905770.1"/>
    <property type="molecule type" value="Genomic_DNA"/>
</dbReference>
<sequence length="257" mass="28816">MSSDNRGYNLPDQGETDWDELLNENFEDIDTDVQELFDMSTGGEINENVTTYDHVGPLHQGSYHTTSSPDGGLGVVFTATDLYIDSVVVDSDLSDISETDLTIELREYNGGAADSPVVDSTTVTLSGGPERIDLGFQIPESGDGDSDDEYVLGRGPVPDDEEAIPLRRINQDDWGQDAYATHTYDDIDFLRGTHTGESDDWGAEDYWYYTFDWRISDEGARLTAPWSTDIDEIYMRPRDPKEEFDDVSPRSIWFDTS</sequence>
<protein>
    <submittedName>
        <fullName evidence="1">Uncharacterized protein</fullName>
    </submittedName>
</protein>
<evidence type="ECO:0000313" key="1">
    <source>
        <dbReference type="EMBL" id="MFC6905770.1"/>
    </source>
</evidence>
<dbReference type="RefSeq" id="WP_340604298.1">
    <property type="nucleotide sequence ID" value="NZ_JBBMXV010000003.1"/>
</dbReference>
<evidence type="ECO:0000313" key="2">
    <source>
        <dbReference type="Proteomes" id="UP001596312"/>
    </source>
</evidence>
<organism evidence="1 2">
    <name type="scientific">Halalkalicoccus tibetensis</name>
    <dbReference type="NCBI Taxonomy" id="175632"/>
    <lineage>
        <taxon>Archaea</taxon>
        <taxon>Methanobacteriati</taxon>
        <taxon>Methanobacteriota</taxon>
        <taxon>Stenosarchaea group</taxon>
        <taxon>Halobacteria</taxon>
        <taxon>Halobacteriales</taxon>
        <taxon>Halococcaceae</taxon>
        <taxon>Halalkalicoccus</taxon>
    </lineage>
</organism>
<keyword evidence="2" id="KW-1185">Reference proteome</keyword>
<dbReference type="Proteomes" id="UP001596312">
    <property type="component" value="Unassembled WGS sequence"/>
</dbReference>
<dbReference type="AlphaFoldDB" id="A0ABD5V6N1"/>
<gene>
    <name evidence="1" type="ORF">ACFQGH_11245</name>
</gene>
<name>A0ABD5V6N1_9EURY</name>
<comment type="caution">
    <text evidence="1">The sequence shown here is derived from an EMBL/GenBank/DDBJ whole genome shotgun (WGS) entry which is preliminary data.</text>
</comment>
<accession>A0ABD5V6N1</accession>